<reference evidence="2 3" key="1">
    <citation type="journal article" date="2015" name="Stand. Genomic Sci.">
        <title>Genomic Encyclopedia of Bacterial and Archaeal Type Strains, Phase III: the genomes of soil and plant-associated and newly described type strains.</title>
        <authorList>
            <person name="Whitman W.B."/>
            <person name="Woyke T."/>
            <person name="Klenk H.P."/>
            <person name="Zhou Y."/>
            <person name="Lilburn T.G."/>
            <person name="Beck B.J."/>
            <person name="De Vos P."/>
            <person name="Vandamme P."/>
            <person name="Eisen J.A."/>
            <person name="Garrity G."/>
            <person name="Hugenholtz P."/>
            <person name="Kyrpides N.C."/>
        </authorList>
    </citation>
    <scope>NUCLEOTIDE SEQUENCE [LARGE SCALE GENOMIC DNA]</scope>
    <source>
        <strain evidence="2 3">VKM Ac-2538</strain>
    </source>
</reference>
<evidence type="ECO:0000313" key="3">
    <source>
        <dbReference type="Proteomes" id="UP000295818"/>
    </source>
</evidence>
<proteinExistence type="predicted"/>
<reference evidence="2" key="2">
    <citation type="submission" date="2019-03" db="EMBL/GenBank/DDBJ databases">
        <authorList>
            <person name="Whitman W."/>
            <person name="Huntemann M."/>
            <person name="Clum A."/>
            <person name="Pillay M."/>
            <person name="Palaniappan K."/>
            <person name="Varghese N."/>
            <person name="Mikhailova N."/>
            <person name="Stamatis D."/>
            <person name="Reddy T."/>
            <person name="Daum C."/>
            <person name="Shapiro N."/>
            <person name="Ivanova N."/>
            <person name="Kyrpides N."/>
            <person name="Woyke T."/>
        </authorList>
    </citation>
    <scope>NUCLEOTIDE SEQUENCE</scope>
    <source>
        <strain evidence="2">VKM Ac-2538</strain>
    </source>
</reference>
<organism evidence="2 3">
    <name type="scientific">Kribbella orskensis</name>
    <dbReference type="NCBI Taxonomy" id="2512216"/>
    <lineage>
        <taxon>Bacteria</taxon>
        <taxon>Bacillati</taxon>
        <taxon>Actinomycetota</taxon>
        <taxon>Actinomycetes</taxon>
        <taxon>Propionibacteriales</taxon>
        <taxon>Kribbellaceae</taxon>
        <taxon>Kribbella</taxon>
    </lineage>
</organism>
<feature type="non-terminal residue" evidence="2">
    <location>
        <position position="30"/>
    </location>
</feature>
<name>A0ABY2BBP0_9ACTN</name>
<dbReference type="EMBL" id="SLWM01000021">
    <property type="protein sequence ID" value="TCO13922.1"/>
    <property type="molecule type" value="Genomic_DNA"/>
</dbReference>
<comment type="caution">
    <text evidence="2">The sequence shown here is derived from an EMBL/GenBank/DDBJ whole genome shotgun (WGS) entry which is preliminary data.</text>
</comment>
<gene>
    <name evidence="2" type="ORF">EV644_119142</name>
    <name evidence="1" type="ORF">EV644_1211</name>
</gene>
<sequence length="30" mass="3570">MRVRFGLVRHRMYSMGHHGVVTNDAMRELL</sequence>
<dbReference type="EMBL" id="SLWM01000019">
    <property type="protein sequence ID" value="TCO15029.1"/>
    <property type="molecule type" value="Genomic_DNA"/>
</dbReference>
<protein>
    <submittedName>
        <fullName evidence="2">Uncharacterized protein</fullName>
    </submittedName>
</protein>
<dbReference type="Proteomes" id="UP000295818">
    <property type="component" value="Unassembled WGS sequence"/>
</dbReference>
<accession>A0ABY2BBP0</accession>
<evidence type="ECO:0000313" key="1">
    <source>
        <dbReference type="EMBL" id="TCO13922.1"/>
    </source>
</evidence>
<evidence type="ECO:0000313" key="2">
    <source>
        <dbReference type="EMBL" id="TCO15029.1"/>
    </source>
</evidence>
<keyword evidence="3" id="KW-1185">Reference proteome</keyword>